<organism evidence="7 8">
    <name type="scientific">Actinomadura rugatobispora</name>
    <dbReference type="NCBI Taxonomy" id="1994"/>
    <lineage>
        <taxon>Bacteria</taxon>
        <taxon>Bacillati</taxon>
        <taxon>Actinomycetota</taxon>
        <taxon>Actinomycetes</taxon>
        <taxon>Streptosporangiales</taxon>
        <taxon>Thermomonosporaceae</taxon>
        <taxon>Actinomadura</taxon>
    </lineage>
</organism>
<dbReference type="EMBL" id="JBHSON010000102">
    <property type="protein sequence ID" value="MFC5753043.1"/>
    <property type="molecule type" value="Genomic_DNA"/>
</dbReference>
<feature type="domain" description="DUF1232" evidence="6">
    <location>
        <begin position="76"/>
        <end position="111"/>
    </location>
</feature>
<dbReference type="RefSeq" id="WP_378289655.1">
    <property type="nucleotide sequence ID" value="NZ_JBHSON010000102.1"/>
</dbReference>
<evidence type="ECO:0000256" key="4">
    <source>
        <dbReference type="ARBA" id="ARBA00023136"/>
    </source>
</evidence>
<sequence length="131" mass="13136">MIVAGLAALVAGGVLALTADGSLGGVDLTAAGAAVMVAGAVLLVAGLLRLRRASRRAVARGPGAAPAPYRTGKGKIFAMIAVVVYIVSPIDLVPDVFLPVGVVDDAGALLWLVLAAGQEMARRRARPLEDG</sequence>
<keyword evidence="8" id="KW-1185">Reference proteome</keyword>
<feature type="transmembrane region" description="Helical" evidence="5">
    <location>
        <begin position="96"/>
        <end position="116"/>
    </location>
</feature>
<comment type="caution">
    <text evidence="7">The sequence shown here is derived from an EMBL/GenBank/DDBJ whole genome shotgun (WGS) entry which is preliminary data.</text>
</comment>
<dbReference type="Proteomes" id="UP001596074">
    <property type="component" value="Unassembled WGS sequence"/>
</dbReference>
<feature type="transmembrane region" description="Helical" evidence="5">
    <location>
        <begin position="28"/>
        <end position="50"/>
    </location>
</feature>
<accession>A0ABW1AET4</accession>
<gene>
    <name evidence="7" type="ORF">ACFPZN_46155</name>
</gene>
<evidence type="ECO:0000313" key="7">
    <source>
        <dbReference type="EMBL" id="MFC5753043.1"/>
    </source>
</evidence>
<dbReference type="Pfam" id="PF06803">
    <property type="entry name" value="DUF1232"/>
    <property type="match status" value="1"/>
</dbReference>
<comment type="subcellular location">
    <subcellularLocation>
        <location evidence="1">Endomembrane system</location>
        <topology evidence="1">Multi-pass membrane protein</topology>
    </subcellularLocation>
</comment>
<evidence type="ECO:0000313" key="8">
    <source>
        <dbReference type="Proteomes" id="UP001596074"/>
    </source>
</evidence>
<keyword evidence="4 5" id="KW-0472">Membrane</keyword>
<feature type="transmembrane region" description="Helical" evidence="5">
    <location>
        <begin position="71"/>
        <end position="90"/>
    </location>
</feature>
<dbReference type="InterPro" id="IPR010652">
    <property type="entry name" value="DUF1232"/>
</dbReference>
<keyword evidence="2 5" id="KW-0812">Transmembrane</keyword>
<proteinExistence type="predicted"/>
<evidence type="ECO:0000256" key="5">
    <source>
        <dbReference type="SAM" id="Phobius"/>
    </source>
</evidence>
<evidence type="ECO:0000256" key="3">
    <source>
        <dbReference type="ARBA" id="ARBA00022989"/>
    </source>
</evidence>
<evidence type="ECO:0000259" key="6">
    <source>
        <dbReference type="Pfam" id="PF06803"/>
    </source>
</evidence>
<evidence type="ECO:0000256" key="1">
    <source>
        <dbReference type="ARBA" id="ARBA00004127"/>
    </source>
</evidence>
<name>A0ABW1AET4_9ACTN</name>
<reference evidence="8" key="1">
    <citation type="journal article" date="2019" name="Int. J. Syst. Evol. Microbiol.">
        <title>The Global Catalogue of Microorganisms (GCM) 10K type strain sequencing project: providing services to taxonomists for standard genome sequencing and annotation.</title>
        <authorList>
            <consortium name="The Broad Institute Genomics Platform"/>
            <consortium name="The Broad Institute Genome Sequencing Center for Infectious Disease"/>
            <person name="Wu L."/>
            <person name="Ma J."/>
        </authorList>
    </citation>
    <scope>NUCLEOTIDE SEQUENCE [LARGE SCALE GENOMIC DNA]</scope>
    <source>
        <strain evidence="8">KCTC 42087</strain>
    </source>
</reference>
<keyword evidence="3 5" id="KW-1133">Transmembrane helix</keyword>
<evidence type="ECO:0000256" key="2">
    <source>
        <dbReference type="ARBA" id="ARBA00022692"/>
    </source>
</evidence>
<protein>
    <submittedName>
        <fullName evidence="7">YkvA family protein</fullName>
    </submittedName>
</protein>